<evidence type="ECO:0000256" key="11">
    <source>
        <dbReference type="ARBA" id="ARBA00023163"/>
    </source>
</evidence>
<comment type="caution">
    <text evidence="17">The sequence shown here is derived from an EMBL/GenBank/DDBJ whole genome shotgun (WGS) entry which is preliminary data.</text>
</comment>
<evidence type="ECO:0000259" key="15">
    <source>
        <dbReference type="PROSITE" id="PS50109"/>
    </source>
</evidence>
<keyword evidence="6 17" id="KW-0418">Kinase</keyword>
<dbReference type="InterPro" id="IPR011006">
    <property type="entry name" value="CheY-like_superfamily"/>
</dbReference>
<dbReference type="SUPFAM" id="SSF46689">
    <property type="entry name" value="Homeodomain-like"/>
    <property type="match status" value="1"/>
</dbReference>
<dbReference type="PANTHER" id="PTHR43547">
    <property type="entry name" value="TWO-COMPONENT HISTIDINE KINASE"/>
    <property type="match status" value="1"/>
</dbReference>
<evidence type="ECO:0000256" key="12">
    <source>
        <dbReference type="PROSITE-ProRule" id="PRU00169"/>
    </source>
</evidence>
<dbReference type="InterPro" id="IPR011123">
    <property type="entry name" value="Y_Y_Y"/>
</dbReference>
<keyword evidence="5" id="KW-0547">Nucleotide-binding</keyword>
<dbReference type="Gene3D" id="2.60.40.10">
    <property type="entry name" value="Immunoglobulins"/>
    <property type="match status" value="1"/>
</dbReference>
<keyword evidence="10" id="KW-0238">DNA-binding</keyword>
<keyword evidence="18" id="KW-1185">Reference proteome</keyword>
<feature type="modified residue" description="4-aspartylphosphate" evidence="12">
    <location>
        <position position="1103"/>
    </location>
</feature>
<dbReference type="SMART" id="SM00387">
    <property type="entry name" value="HATPase_c"/>
    <property type="match status" value="1"/>
</dbReference>
<evidence type="ECO:0000256" key="13">
    <source>
        <dbReference type="SAM" id="Phobius"/>
    </source>
</evidence>
<dbReference type="FunFam" id="3.30.565.10:FF:000037">
    <property type="entry name" value="Hybrid sensor histidine kinase/response regulator"/>
    <property type="match status" value="1"/>
</dbReference>
<evidence type="ECO:0000256" key="5">
    <source>
        <dbReference type="ARBA" id="ARBA00022741"/>
    </source>
</evidence>
<dbReference type="GO" id="GO:0043565">
    <property type="term" value="F:sequence-specific DNA binding"/>
    <property type="evidence" value="ECO:0007669"/>
    <property type="project" value="InterPro"/>
</dbReference>
<dbReference type="EC" id="2.7.13.3" evidence="2"/>
<dbReference type="InterPro" id="IPR005467">
    <property type="entry name" value="His_kinase_dom"/>
</dbReference>
<dbReference type="Proteomes" id="UP000252733">
    <property type="component" value="Unassembled WGS sequence"/>
</dbReference>
<comment type="catalytic activity">
    <reaction evidence="1">
        <text>ATP + protein L-histidine = ADP + protein N-phospho-L-histidine.</text>
        <dbReference type="EC" id="2.7.13.3"/>
    </reaction>
</comment>
<evidence type="ECO:0000256" key="8">
    <source>
        <dbReference type="ARBA" id="ARBA00023012"/>
    </source>
</evidence>
<accession>A0A368UZ46</accession>
<keyword evidence="13" id="KW-1133">Transmembrane helix</keyword>
<dbReference type="Gene3D" id="1.10.10.60">
    <property type="entry name" value="Homeodomain-like"/>
    <property type="match status" value="1"/>
</dbReference>
<organism evidence="17 18">
    <name type="scientific">Marinilabilia salmonicolor</name>
    <dbReference type="NCBI Taxonomy" id="989"/>
    <lineage>
        <taxon>Bacteria</taxon>
        <taxon>Pseudomonadati</taxon>
        <taxon>Bacteroidota</taxon>
        <taxon>Bacteroidia</taxon>
        <taxon>Marinilabiliales</taxon>
        <taxon>Marinilabiliaceae</taxon>
        <taxon>Marinilabilia</taxon>
    </lineage>
</organism>
<evidence type="ECO:0000256" key="3">
    <source>
        <dbReference type="ARBA" id="ARBA00022553"/>
    </source>
</evidence>
<dbReference type="SMART" id="SM00448">
    <property type="entry name" value="REC"/>
    <property type="match status" value="1"/>
</dbReference>
<dbReference type="SUPFAM" id="SSF52172">
    <property type="entry name" value="CheY-like"/>
    <property type="match status" value="1"/>
</dbReference>
<reference evidence="17 18" key="1">
    <citation type="submission" date="2018-07" db="EMBL/GenBank/DDBJ databases">
        <title>Freshwater and sediment microbial communities from various areas in North America, analyzing microbe dynamics in response to fracking.</title>
        <authorList>
            <person name="Lamendella R."/>
        </authorList>
    </citation>
    <scope>NUCLEOTIDE SEQUENCE [LARGE SCALE GENOMIC DNA]</scope>
    <source>
        <strain evidence="17 18">160A</strain>
    </source>
</reference>
<dbReference type="Pfam" id="PF02518">
    <property type="entry name" value="HATPase_c"/>
    <property type="match status" value="1"/>
</dbReference>
<keyword evidence="8" id="KW-0902">Two-component regulatory system</keyword>
<dbReference type="EMBL" id="QPIZ01000013">
    <property type="protein sequence ID" value="RCW33300.1"/>
    <property type="molecule type" value="Genomic_DNA"/>
</dbReference>
<dbReference type="InterPro" id="IPR015943">
    <property type="entry name" value="WD40/YVTN_repeat-like_dom_sf"/>
</dbReference>
<dbReference type="PROSITE" id="PS50109">
    <property type="entry name" value="HIS_KIN"/>
    <property type="match status" value="1"/>
</dbReference>
<dbReference type="SUPFAM" id="SSF69322">
    <property type="entry name" value="Tricorn protease domain 2"/>
    <property type="match status" value="1"/>
</dbReference>
<keyword evidence="11" id="KW-0804">Transcription</keyword>
<proteinExistence type="predicted"/>
<dbReference type="GO" id="GO:0003700">
    <property type="term" value="F:DNA-binding transcription factor activity"/>
    <property type="evidence" value="ECO:0007669"/>
    <property type="project" value="InterPro"/>
</dbReference>
<dbReference type="SUPFAM" id="SSF47384">
    <property type="entry name" value="Homodimeric domain of signal transducing histidine kinase"/>
    <property type="match status" value="1"/>
</dbReference>
<dbReference type="Gene3D" id="2.130.10.10">
    <property type="entry name" value="YVTN repeat-like/Quinoprotein amine dehydrogenase"/>
    <property type="match status" value="2"/>
</dbReference>
<keyword evidence="13" id="KW-0812">Transmembrane</keyword>
<dbReference type="Pfam" id="PF00512">
    <property type="entry name" value="HisKA"/>
    <property type="match status" value="1"/>
</dbReference>
<dbReference type="Gene3D" id="1.10.287.130">
    <property type="match status" value="1"/>
</dbReference>
<evidence type="ECO:0000256" key="7">
    <source>
        <dbReference type="ARBA" id="ARBA00022840"/>
    </source>
</evidence>
<dbReference type="SUPFAM" id="SSF55874">
    <property type="entry name" value="ATPase domain of HSP90 chaperone/DNA topoisomerase II/histidine kinase"/>
    <property type="match status" value="1"/>
</dbReference>
<dbReference type="Pfam" id="PF07495">
    <property type="entry name" value="Y_Y_Y"/>
    <property type="match status" value="1"/>
</dbReference>
<evidence type="ECO:0000256" key="10">
    <source>
        <dbReference type="ARBA" id="ARBA00023125"/>
    </source>
</evidence>
<feature type="domain" description="Response regulatory" evidence="16">
    <location>
        <begin position="1055"/>
        <end position="1170"/>
    </location>
</feature>
<feature type="domain" description="HTH araC/xylS-type" evidence="14">
    <location>
        <begin position="1203"/>
        <end position="1302"/>
    </location>
</feature>
<dbReference type="Gene3D" id="3.40.50.2300">
    <property type="match status" value="1"/>
</dbReference>
<dbReference type="SMART" id="SM00388">
    <property type="entry name" value="HisKA"/>
    <property type="match status" value="1"/>
</dbReference>
<gene>
    <name evidence="17" type="ORF">DFO77_11365</name>
</gene>
<dbReference type="InterPro" id="IPR004358">
    <property type="entry name" value="Sig_transdc_His_kin-like_C"/>
</dbReference>
<evidence type="ECO:0000256" key="6">
    <source>
        <dbReference type="ARBA" id="ARBA00022777"/>
    </source>
</evidence>
<dbReference type="InterPro" id="IPR036890">
    <property type="entry name" value="HATPase_C_sf"/>
</dbReference>
<dbReference type="SMART" id="SM00342">
    <property type="entry name" value="HTH_ARAC"/>
    <property type="match status" value="1"/>
</dbReference>
<dbReference type="PRINTS" id="PR00344">
    <property type="entry name" value="BCTRLSENSOR"/>
</dbReference>
<evidence type="ECO:0000259" key="16">
    <source>
        <dbReference type="PROSITE" id="PS50110"/>
    </source>
</evidence>
<feature type="transmembrane region" description="Helical" evidence="13">
    <location>
        <begin position="758"/>
        <end position="776"/>
    </location>
</feature>
<dbReference type="Pfam" id="PF00072">
    <property type="entry name" value="Response_reg"/>
    <property type="match status" value="1"/>
</dbReference>
<dbReference type="InterPro" id="IPR018060">
    <property type="entry name" value="HTH_AraC"/>
</dbReference>
<dbReference type="Pfam" id="PF12833">
    <property type="entry name" value="HTH_18"/>
    <property type="match status" value="1"/>
</dbReference>
<dbReference type="PROSITE" id="PS50110">
    <property type="entry name" value="RESPONSE_REGULATORY"/>
    <property type="match status" value="1"/>
</dbReference>
<dbReference type="InterPro" id="IPR009057">
    <property type="entry name" value="Homeodomain-like_sf"/>
</dbReference>
<evidence type="ECO:0000256" key="1">
    <source>
        <dbReference type="ARBA" id="ARBA00000085"/>
    </source>
</evidence>
<name>A0A368UZ46_9BACT</name>
<evidence type="ECO:0000256" key="4">
    <source>
        <dbReference type="ARBA" id="ARBA00022679"/>
    </source>
</evidence>
<dbReference type="InterPro" id="IPR013783">
    <property type="entry name" value="Ig-like_fold"/>
</dbReference>
<evidence type="ECO:0000256" key="9">
    <source>
        <dbReference type="ARBA" id="ARBA00023015"/>
    </source>
</evidence>
<dbReference type="GO" id="GO:0000155">
    <property type="term" value="F:phosphorelay sensor kinase activity"/>
    <property type="evidence" value="ECO:0007669"/>
    <property type="project" value="InterPro"/>
</dbReference>
<evidence type="ECO:0000313" key="18">
    <source>
        <dbReference type="Proteomes" id="UP000252733"/>
    </source>
</evidence>
<feature type="domain" description="Histidine kinase" evidence="15">
    <location>
        <begin position="797"/>
        <end position="1014"/>
    </location>
</feature>
<dbReference type="PANTHER" id="PTHR43547:SF2">
    <property type="entry name" value="HYBRID SIGNAL TRANSDUCTION HISTIDINE KINASE C"/>
    <property type="match status" value="1"/>
</dbReference>
<dbReference type="Gene3D" id="3.30.565.10">
    <property type="entry name" value="Histidine kinase-like ATPase, C-terminal domain"/>
    <property type="match status" value="1"/>
</dbReference>
<evidence type="ECO:0000313" key="17">
    <source>
        <dbReference type="EMBL" id="RCW33300.1"/>
    </source>
</evidence>
<sequence length="1303" mass="147903">MFRILLIINLIFLLQGVEFTAISQSKVFYNVNDIYDISIRGANSVCEDEKGFIWVSSKAGVYRFTEEDKRQYLLPYVTPNVISVDLLYKNTQLYAYTNNGQFFQYDPLFDRFDLILDMRSLLNNNYLVVSNILIDDDGTFFIATTFGLYKYSIDKELELLSEADQEEHFIEWYDKEFFFLGRSGSLHIVEAKSGKTELLHTFEGRESMQMSMLYFDKETGRLWIGTNSGDTFLYDIRFDRLLNVEVNNFPNQPVLAIEANTDSTMLLGFDGQGVWELKKNGTEVLNVYREDVDDQNSLAGNGVYDIFLDRQNRVWICTYSGGVSFCEQTTRAVKEIKHQINNSNSLVNNVVNDVYEDSENNIWFATNNGISKWDVERDKWSTFFENTSGEARVFLSIFEDNQGQMWAGTWGSGIFVFDRETGNEIMKFDDKSLQNEHVGDFIFDITDDKSGNLWIGGVVEEVVRYDSETKELKKFGSHPVYMLKQYSENQILLGCSYGLVLLNTEGGDIEVLLDGFIIHDFLIENEVVWCATSGGGMVSYNLDSREIDHFTVSDGLSSNFVNSIVRVNEFYWLGTENGLCRFSTETGKISTFSSVLSLSNASFNQDAGIVLSSGELLLGTNQGGLMFKPEKLDVQEVVGEIFIQDIIISGRTIRDSAVFDLKMPVDNLNEIVLPHNRNTLTFELLPVGVSDPQSRISWMLGGMDEDWSMPASNRMLTFANLPGGEYELKIRMLDSSLSQIIDERSLTIVIKPPFWRAWWFYILLILLIVGVFYFFFRYHINLIQQLHSEEKIRFFANTAHELRTSLTLISGPVEEIEKEPGLSSKGTYYLTLAKEQIQGLLNVATQLLDFQKVDKGKAQLKLSMVDVTNFVEQRIVMFESFAKQKNVTLSFDSKEKGFLTAIDIGMMEKVIDNLLSNAIKYSYDEGSVKIILQRSQKHWLLKVSDEGIGISVKGQRQLFKEFYRSENAVNSEVVGSGIGLVMVKNYVEMHGGRVFLDSKENVGSSFSVEIPLRVVEKDSENETLVSGTPFISEPDVNEKPNPKENENGALVGKMTILIVEDNDKLRDFLHVSLRDSFNVLVAGNGKEAFDMSLDKIPDMVVSDIMMPEMDGFELCEKIKSTYETSHIPVILLTAYSEKSLELQGLGLGADAYLTKPFDMTLLLGRIKSILINRKVVRDKALKLIDANRNAPLTENELNDLFVKKAYEVVKSNISNSKFGKSEFASELNVSSSLLYKKMKTLTDQSPSDFIRTVRLHHSQELLRTGDYSVTEVSEKCGFASVSYFSTVFKNYCKKSPTEFLGSK</sequence>
<dbReference type="InterPro" id="IPR036097">
    <property type="entry name" value="HisK_dim/P_sf"/>
</dbReference>
<dbReference type="InterPro" id="IPR011110">
    <property type="entry name" value="Reg_prop"/>
</dbReference>
<keyword evidence="9" id="KW-0805">Transcription regulation</keyword>
<keyword evidence="4" id="KW-0808">Transferase</keyword>
<evidence type="ECO:0000256" key="2">
    <source>
        <dbReference type="ARBA" id="ARBA00012438"/>
    </source>
</evidence>
<dbReference type="SUPFAM" id="SSF63829">
    <property type="entry name" value="Calcium-dependent phosphotriesterase"/>
    <property type="match status" value="2"/>
</dbReference>
<keyword evidence="13" id="KW-0472">Membrane</keyword>
<dbReference type="GO" id="GO:0005524">
    <property type="term" value="F:ATP binding"/>
    <property type="evidence" value="ECO:0007669"/>
    <property type="project" value="UniProtKB-KW"/>
</dbReference>
<evidence type="ECO:0000259" key="14">
    <source>
        <dbReference type="PROSITE" id="PS01124"/>
    </source>
</evidence>
<dbReference type="CDD" id="cd00082">
    <property type="entry name" value="HisKA"/>
    <property type="match status" value="1"/>
</dbReference>
<protein>
    <recommendedName>
        <fullName evidence="2">histidine kinase</fullName>
        <ecNumber evidence="2">2.7.13.3</ecNumber>
    </recommendedName>
</protein>
<keyword evidence="3 12" id="KW-0597">Phosphoprotein</keyword>
<dbReference type="PROSITE" id="PS00041">
    <property type="entry name" value="HTH_ARAC_FAMILY_1"/>
    <property type="match status" value="1"/>
</dbReference>
<dbReference type="InterPro" id="IPR003594">
    <property type="entry name" value="HATPase_dom"/>
</dbReference>
<dbReference type="Pfam" id="PF07494">
    <property type="entry name" value="Reg_prop"/>
    <property type="match status" value="3"/>
</dbReference>
<dbReference type="InterPro" id="IPR001789">
    <property type="entry name" value="Sig_transdc_resp-reg_receiver"/>
</dbReference>
<dbReference type="PROSITE" id="PS01124">
    <property type="entry name" value="HTH_ARAC_FAMILY_2"/>
    <property type="match status" value="1"/>
</dbReference>
<dbReference type="InterPro" id="IPR018062">
    <property type="entry name" value="HTH_AraC-typ_CS"/>
</dbReference>
<dbReference type="InterPro" id="IPR003661">
    <property type="entry name" value="HisK_dim/P_dom"/>
</dbReference>
<keyword evidence="7" id="KW-0067">ATP-binding</keyword>